<dbReference type="AlphaFoldDB" id="A0A8D8K5B0"/>
<dbReference type="EMBL" id="HBUE01211195">
    <property type="protein sequence ID" value="CAG6534463.1"/>
    <property type="molecule type" value="Transcribed_RNA"/>
</dbReference>
<organism evidence="1">
    <name type="scientific">Culex pipiens</name>
    <name type="common">House mosquito</name>
    <dbReference type="NCBI Taxonomy" id="7175"/>
    <lineage>
        <taxon>Eukaryota</taxon>
        <taxon>Metazoa</taxon>
        <taxon>Ecdysozoa</taxon>
        <taxon>Arthropoda</taxon>
        <taxon>Hexapoda</taxon>
        <taxon>Insecta</taxon>
        <taxon>Pterygota</taxon>
        <taxon>Neoptera</taxon>
        <taxon>Endopterygota</taxon>
        <taxon>Diptera</taxon>
        <taxon>Nematocera</taxon>
        <taxon>Culicoidea</taxon>
        <taxon>Culicidae</taxon>
        <taxon>Culicinae</taxon>
        <taxon>Culicini</taxon>
        <taxon>Culex</taxon>
        <taxon>Culex</taxon>
    </lineage>
</organism>
<reference evidence="1" key="1">
    <citation type="submission" date="2021-05" db="EMBL/GenBank/DDBJ databases">
        <authorList>
            <person name="Alioto T."/>
            <person name="Alioto T."/>
            <person name="Gomez Garrido J."/>
        </authorList>
    </citation>
    <scope>NUCLEOTIDE SEQUENCE</scope>
</reference>
<dbReference type="EMBL" id="HBUE01317622">
    <property type="protein sequence ID" value="CAG6586400.1"/>
    <property type="molecule type" value="Transcribed_RNA"/>
</dbReference>
<name>A0A8D8K5B0_CULPI</name>
<protein>
    <submittedName>
        <fullName evidence="1">(northern house mosquito) hypothetical protein</fullName>
    </submittedName>
</protein>
<accession>A0A8D8K5B0</accession>
<sequence length="125" mass="14274">MTYLIVPQIAMVDDCVLESPSRWRSPEYNSPFPMERHFHTFRQTVIKGKIRRRLSLGDPESTDFPVSRPERLLPRTPYSSLRCRWIVGLGSRFFGRIGGSLRASSVGSPIRLEGPNVGTFNLPLR</sequence>
<evidence type="ECO:0000313" key="1">
    <source>
        <dbReference type="EMBL" id="CAG6586400.1"/>
    </source>
</evidence>
<proteinExistence type="predicted"/>